<comment type="caution">
    <text evidence="1">The sequence shown here is derived from an EMBL/GenBank/DDBJ whole genome shotgun (WGS) entry which is preliminary data.</text>
</comment>
<dbReference type="RefSeq" id="WP_150097124.1">
    <property type="nucleotide sequence ID" value="NZ_VWPL01000010.1"/>
</dbReference>
<proteinExistence type="predicted"/>
<sequence>MTGVPAPLTISDIRDGFAAGQLVPYLGAGVFGPDCAVPTTPIALSHALNARVAVSGRIRDNLWQTAQFIESRRHRKTLNALMAEIFRPEIEPTPLHRRLARLPLPLIVDIWYDGAMQAALLDAGRTDWCEIQGITRSGENRDIWTRAFDAAGTEIDPDTAGQFATVLYKPHGAVGTRGTVLVSDSDYVEVLTEIDIQTPIPEVVKARRATLGFVFLGCRFDDQMLRIFARQIAKRSAGPHAWVAEEASLTRNERLFVEEQSMVLIDAPLSEALAALAG</sequence>
<reference evidence="1 2" key="1">
    <citation type="submission" date="2019-09" db="EMBL/GenBank/DDBJ databases">
        <title>Draft Whole-Genome sequence of Blastochloris sulfoviridis DSM 729.</title>
        <authorList>
            <person name="Meyer T.E."/>
            <person name="Kyndt J.A."/>
        </authorList>
    </citation>
    <scope>NUCLEOTIDE SEQUENCE [LARGE SCALE GENOMIC DNA]</scope>
    <source>
        <strain evidence="1 2">DSM 729</strain>
    </source>
</reference>
<dbReference type="Proteomes" id="UP000323886">
    <property type="component" value="Unassembled WGS sequence"/>
</dbReference>
<accession>A0A5M6I1J3</accession>
<organism evidence="1 2">
    <name type="scientific">Blastochloris sulfoviridis</name>
    <dbReference type="NCBI Taxonomy" id="50712"/>
    <lineage>
        <taxon>Bacteria</taxon>
        <taxon>Pseudomonadati</taxon>
        <taxon>Pseudomonadota</taxon>
        <taxon>Alphaproteobacteria</taxon>
        <taxon>Hyphomicrobiales</taxon>
        <taxon>Blastochloridaceae</taxon>
        <taxon>Blastochloris</taxon>
    </lineage>
</organism>
<gene>
    <name evidence="1" type="ORF">F1193_07840</name>
</gene>
<dbReference type="EMBL" id="VWPL01000010">
    <property type="protein sequence ID" value="KAA5602046.1"/>
    <property type="molecule type" value="Genomic_DNA"/>
</dbReference>
<name>A0A5M6I1J3_9HYPH</name>
<dbReference type="AlphaFoldDB" id="A0A5M6I1J3"/>
<protein>
    <submittedName>
        <fullName evidence="1">SIR2 family protein</fullName>
    </submittedName>
</protein>
<keyword evidence="2" id="KW-1185">Reference proteome</keyword>
<dbReference type="Pfam" id="PF13289">
    <property type="entry name" value="SIR2_2"/>
    <property type="match status" value="1"/>
</dbReference>
<evidence type="ECO:0000313" key="1">
    <source>
        <dbReference type="EMBL" id="KAA5602046.1"/>
    </source>
</evidence>
<dbReference type="OrthoDB" id="9802053at2"/>
<evidence type="ECO:0000313" key="2">
    <source>
        <dbReference type="Proteomes" id="UP000323886"/>
    </source>
</evidence>